<comment type="caution">
    <text evidence="2">The sequence shown here is derived from an EMBL/GenBank/DDBJ whole genome shotgun (WGS) entry which is preliminary data.</text>
</comment>
<dbReference type="AlphaFoldDB" id="A0A5B2TI92"/>
<dbReference type="Pfam" id="PF13365">
    <property type="entry name" value="Trypsin_2"/>
    <property type="match status" value="1"/>
</dbReference>
<evidence type="ECO:0000313" key="2">
    <source>
        <dbReference type="EMBL" id="KAA2214191.1"/>
    </source>
</evidence>
<reference evidence="2 3" key="1">
    <citation type="journal article" date="2015" name="Int. J. Syst. Evol. Microbiol.">
        <title>Roseomonas oryzae sp. nov., isolated from paddy rhizosphere soil.</title>
        <authorList>
            <person name="Ramaprasad E.V."/>
            <person name="Sasikala Ch."/>
            <person name="Ramana Ch.V."/>
        </authorList>
    </citation>
    <scope>NUCLEOTIDE SEQUENCE [LARGE SCALE GENOMIC DNA]</scope>
    <source>
        <strain evidence="2 3">KCTC 42542</strain>
    </source>
</reference>
<gene>
    <name evidence="2" type="ORF">F0Q34_00190</name>
</gene>
<dbReference type="SUPFAM" id="SSF50494">
    <property type="entry name" value="Trypsin-like serine proteases"/>
    <property type="match status" value="1"/>
</dbReference>
<sequence>MRIRLRRAARPARMGRMRNPASRPAPRPGRRAAALLCALLLPAACTAPGATRDWPEERDSLAAVSAGPGPECRSSGVAVHIGRRRFLTAAHLVDGTQALLHGCGRGAAPASLRFAGRNWEAEILRKGQADLAAGIGTFYVGGRDVALLRTAPLPPDVPALPLCAAPPRPGQRVLVDTPRRRAVTEIAALVREASPLHGGYAELPLRLEPGESGGAVIDLGGACLAGLVSHRQERDGLWRTRIVPSPVLRAFVGD</sequence>
<proteinExistence type="predicted"/>
<keyword evidence="3" id="KW-1185">Reference proteome</keyword>
<dbReference type="InterPro" id="IPR009003">
    <property type="entry name" value="Peptidase_S1_PA"/>
</dbReference>
<feature type="compositionally biased region" description="Basic residues" evidence="1">
    <location>
        <begin position="1"/>
        <end position="16"/>
    </location>
</feature>
<accession>A0A5B2TI92</accession>
<protein>
    <submittedName>
        <fullName evidence="2">Trypsin-like peptidase domain-containing protein</fullName>
    </submittedName>
</protein>
<feature type="region of interest" description="Disordered" evidence="1">
    <location>
        <begin position="1"/>
        <end position="28"/>
    </location>
</feature>
<evidence type="ECO:0000256" key="1">
    <source>
        <dbReference type="SAM" id="MobiDB-lite"/>
    </source>
</evidence>
<organism evidence="2 3">
    <name type="scientific">Teichococcus oryzae</name>
    <dbReference type="NCBI Taxonomy" id="1608942"/>
    <lineage>
        <taxon>Bacteria</taxon>
        <taxon>Pseudomonadati</taxon>
        <taxon>Pseudomonadota</taxon>
        <taxon>Alphaproteobacteria</taxon>
        <taxon>Acetobacterales</taxon>
        <taxon>Roseomonadaceae</taxon>
        <taxon>Roseomonas</taxon>
    </lineage>
</organism>
<dbReference type="EMBL" id="VUKA01000001">
    <property type="protein sequence ID" value="KAA2214191.1"/>
    <property type="molecule type" value="Genomic_DNA"/>
</dbReference>
<dbReference type="Proteomes" id="UP000322110">
    <property type="component" value="Unassembled WGS sequence"/>
</dbReference>
<name>A0A5B2TI92_9PROT</name>
<evidence type="ECO:0000313" key="3">
    <source>
        <dbReference type="Proteomes" id="UP000322110"/>
    </source>
</evidence>